<gene>
    <name evidence="5" type="ORF">CD158_06925</name>
    <name evidence="4" type="ORF">QYH67_10595</name>
</gene>
<reference evidence="4" key="2">
    <citation type="submission" date="2023-07" db="EMBL/GenBank/DDBJ databases">
        <title>Evaluation of the beneficial properties of pineapple isolates.</title>
        <authorList>
            <person name="Adefiranye O."/>
        </authorList>
    </citation>
    <scope>NUCLEOTIDE SEQUENCE</scope>
    <source>
        <strain evidence="4">PAPLE_T1</strain>
    </source>
</reference>
<evidence type="ECO:0000256" key="2">
    <source>
        <dbReference type="SAM" id="SignalP"/>
    </source>
</evidence>
<feature type="chain" id="PRO_5042798953" evidence="2">
    <location>
        <begin position="21"/>
        <end position="245"/>
    </location>
</feature>
<feature type="domain" description="Peptidase C51" evidence="3">
    <location>
        <begin position="124"/>
        <end position="245"/>
    </location>
</feature>
<feature type="region of interest" description="Disordered" evidence="1">
    <location>
        <begin position="74"/>
        <end position="141"/>
    </location>
</feature>
<evidence type="ECO:0000259" key="3">
    <source>
        <dbReference type="PROSITE" id="PS50911"/>
    </source>
</evidence>
<dbReference type="Proteomes" id="UP000242470">
    <property type="component" value="Unassembled WGS sequence"/>
</dbReference>
<feature type="compositionally biased region" description="Low complexity" evidence="1">
    <location>
        <begin position="81"/>
        <end position="102"/>
    </location>
</feature>
<evidence type="ECO:0000313" key="6">
    <source>
        <dbReference type="Proteomes" id="UP000242470"/>
    </source>
</evidence>
<dbReference type="InterPro" id="IPR038765">
    <property type="entry name" value="Papain-like_cys_pep_sf"/>
</dbReference>
<dbReference type="InterPro" id="IPR007921">
    <property type="entry name" value="CHAP_dom"/>
</dbReference>
<dbReference type="SUPFAM" id="SSF54001">
    <property type="entry name" value="Cysteine proteinases"/>
    <property type="match status" value="1"/>
</dbReference>
<evidence type="ECO:0000313" key="4">
    <source>
        <dbReference type="EMBL" id="MDN4533999.1"/>
    </source>
</evidence>
<dbReference type="Pfam" id="PF05257">
    <property type="entry name" value="CHAP"/>
    <property type="match status" value="1"/>
</dbReference>
<name>A0AAP8PNL5_9STAP</name>
<sequence length="245" mass="25987">MKKLATATIATAGIATIAFAGQDADAAENNNQSSYNYSYTIDQNGNYNYDWQGNGNDGYSYTYTIDQNGNYNYDWQGTPVNNNQSAQNSNQTSTQSYTSNNTGGKGAKPASTTSDKSYHVNTESAPSNGGQSLSQASGSGNNTYTEGQCTYYVYDRVGGKIGQTWGDASNWANAAAQDGYSVDNSPKSGSILQSTAGSHGHVAYVENVNNDGSVEVSEMNYGHGPGVVSQRTISADEASSYNYIH</sequence>
<protein>
    <submittedName>
        <fullName evidence="5">CHAP domain-containing protein</fullName>
    </submittedName>
</protein>
<proteinExistence type="predicted"/>
<feature type="compositionally biased region" description="Polar residues" evidence="1">
    <location>
        <begin position="110"/>
        <end position="126"/>
    </location>
</feature>
<accession>A0AAP8PNL5</accession>
<feature type="signal peptide" evidence="2">
    <location>
        <begin position="1"/>
        <end position="20"/>
    </location>
</feature>
<dbReference type="GeneID" id="64982930"/>
<dbReference type="AlphaFoldDB" id="A0AAP8PNL5"/>
<reference evidence="5 6" key="1">
    <citation type="submission" date="2017-08" db="EMBL/GenBank/DDBJ databases">
        <title>Draft genome sequences of 64 type strains of genus Staph aureus.</title>
        <authorList>
            <person name="Cole K."/>
            <person name="Golubchik T."/>
            <person name="Russell J."/>
            <person name="Foster D."/>
            <person name="Llewelyn M."/>
            <person name="Wilson D."/>
            <person name="Crook D."/>
            <person name="Paul J."/>
        </authorList>
    </citation>
    <scope>NUCLEOTIDE SEQUENCE [LARGE SCALE GENOMIC DNA]</scope>
    <source>
        <strain evidence="5 6">NCTC 12101</strain>
    </source>
</reference>
<feature type="compositionally biased region" description="Low complexity" evidence="1">
    <location>
        <begin position="127"/>
        <end position="141"/>
    </location>
</feature>
<dbReference type="PROSITE" id="PS50911">
    <property type="entry name" value="CHAP"/>
    <property type="match status" value="1"/>
</dbReference>
<dbReference type="EMBL" id="PPQW01000041">
    <property type="protein sequence ID" value="PNZ67128.1"/>
    <property type="molecule type" value="Genomic_DNA"/>
</dbReference>
<dbReference type="Gene3D" id="3.90.1720.10">
    <property type="entry name" value="endopeptidase domain like (from Nostoc punctiforme)"/>
    <property type="match status" value="1"/>
</dbReference>
<dbReference type="EMBL" id="JAUHQC010000014">
    <property type="protein sequence ID" value="MDN4533999.1"/>
    <property type="molecule type" value="Genomic_DNA"/>
</dbReference>
<evidence type="ECO:0000256" key="1">
    <source>
        <dbReference type="SAM" id="MobiDB-lite"/>
    </source>
</evidence>
<dbReference type="Proteomes" id="UP001171687">
    <property type="component" value="Unassembled WGS sequence"/>
</dbReference>
<comment type="caution">
    <text evidence="5">The sequence shown here is derived from an EMBL/GenBank/DDBJ whole genome shotgun (WGS) entry which is preliminary data.</text>
</comment>
<dbReference type="RefSeq" id="WP_059108029.1">
    <property type="nucleotide sequence ID" value="NZ_AP024589.1"/>
</dbReference>
<organism evidence="5 6">
    <name type="scientific">Staphylococcus auricularis</name>
    <dbReference type="NCBI Taxonomy" id="29379"/>
    <lineage>
        <taxon>Bacteria</taxon>
        <taxon>Bacillati</taxon>
        <taxon>Bacillota</taxon>
        <taxon>Bacilli</taxon>
        <taxon>Bacillales</taxon>
        <taxon>Staphylococcaceae</taxon>
        <taxon>Staphylococcus</taxon>
    </lineage>
</organism>
<keyword evidence="2" id="KW-0732">Signal</keyword>
<evidence type="ECO:0000313" key="5">
    <source>
        <dbReference type="EMBL" id="PNZ67128.1"/>
    </source>
</evidence>